<evidence type="ECO:0000313" key="3">
    <source>
        <dbReference type="Proteomes" id="UP000812287"/>
    </source>
</evidence>
<organism evidence="2 3">
    <name type="scientific">Guyanagaster necrorhizus</name>
    <dbReference type="NCBI Taxonomy" id="856835"/>
    <lineage>
        <taxon>Eukaryota</taxon>
        <taxon>Fungi</taxon>
        <taxon>Dikarya</taxon>
        <taxon>Basidiomycota</taxon>
        <taxon>Agaricomycotina</taxon>
        <taxon>Agaricomycetes</taxon>
        <taxon>Agaricomycetidae</taxon>
        <taxon>Agaricales</taxon>
        <taxon>Marasmiineae</taxon>
        <taxon>Physalacriaceae</taxon>
        <taxon>Guyanagaster</taxon>
    </lineage>
</organism>
<name>A0A9P8ANM6_9AGAR</name>
<sequence length="113" mass="12527">MASLEGGMMCIVTSLELPDWKNLSRCSEMFPSRGHLMYIWVQVSINMLMARVKLECIAVVGQGAAMAAFLSALLENPQSYPLILVDGKPPHPPFQFSVCIAGYRIRPVSRSRV</sequence>
<accession>A0A9P8ANM6</accession>
<protein>
    <recommendedName>
        <fullName evidence="1">Serine hydrolase domain-containing protein</fullName>
    </recommendedName>
</protein>
<dbReference type="RefSeq" id="XP_043035509.1">
    <property type="nucleotide sequence ID" value="XM_043178439.1"/>
</dbReference>
<dbReference type="Proteomes" id="UP000812287">
    <property type="component" value="Unassembled WGS sequence"/>
</dbReference>
<dbReference type="EMBL" id="MU250555">
    <property type="protein sequence ID" value="KAG7442009.1"/>
    <property type="molecule type" value="Genomic_DNA"/>
</dbReference>
<feature type="domain" description="Serine hydrolase" evidence="1">
    <location>
        <begin position="62"/>
        <end position="107"/>
    </location>
</feature>
<reference evidence="2" key="1">
    <citation type="submission" date="2020-11" db="EMBL/GenBank/DDBJ databases">
        <title>Adaptations for nitrogen fixation in a non-lichenized fungal sporocarp promotes dispersal by wood-feeding termites.</title>
        <authorList>
            <consortium name="DOE Joint Genome Institute"/>
            <person name="Koch R.A."/>
            <person name="Yoon G."/>
            <person name="Arayal U."/>
            <person name="Lail K."/>
            <person name="Amirebrahimi M."/>
            <person name="Labutti K."/>
            <person name="Lipzen A."/>
            <person name="Riley R."/>
            <person name="Barry K."/>
            <person name="Henrissat B."/>
            <person name="Grigoriev I.V."/>
            <person name="Herr J.R."/>
            <person name="Aime M.C."/>
        </authorList>
    </citation>
    <scope>NUCLEOTIDE SEQUENCE</scope>
    <source>
        <strain evidence="2">MCA 3950</strain>
    </source>
</reference>
<evidence type="ECO:0000259" key="1">
    <source>
        <dbReference type="Pfam" id="PF03959"/>
    </source>
</evidence>
<dbReference type="GeneID" id="66100730"/>
<evidence type="ECO:0000313" key="2">
    <source>
        <dbReference type="EMBL" id="KAG7442009.1"/>
    </source>
</evidence>
<comment type="caution">
    <text evidence="2">The sequence shown here is derived from an EMBL/GenBank/DDBJ whole genome shotgun (WGS) entry which is preliminary data.</text>
</comment>
<dbReference type="OrthoDB" id="2094269at2759"/>
<keyword evidence="3" id="KW-1185">Reference proteome</keyword>
<gene>
    <name evidence="2" type="ORF">BT62DRAFT_1041928</name>
</gene>
<dbReference type="AlphaFoldDB" id="A0A9P8ANM6"/>
<dbReference type="Gene3D" id="3.40.50.1820">
    <property type="entry name" value="alpha/beta hydrolase"/>
    <property type="match status" value="1"/>
</dbReference>
<dbReference type="Pfam" id="PF03959">
    <property type="entry name" value="FSH1"/>
    <property type="match status" value="1"/>
</dbReference>
<dbReference type="InterPro" id="IPR029058">
    <property type="entry name" value="AB_hydrolase_fold"/>
</dbReference>
<proteinExistence type="predicted"/>
<dbReference type="InterPro" id="IPR005645">
    <property type="entry name" value="FSH-like_dom"/>
</dbReference>